<dbReference type="SUPFAM" id="SSF110324">
    <property type="entry name" value="Ribosomal L27 protein-like"/>
    <property type="match status" value="1"/>
</dbReference>
<dbReference type="FunFam" id="2.40.50.140:FF:000038">
    <property type="entry name" value="Exosome complex component RRP4"/>
    <property type="match status" value="1"/>
</dbReference>
<name>A0AAV8ZAV0_9CUCU</name>
<dbReference type="GO" id="GO:0010468">
    <property type="term" value="P:regulation of gene expression"/>
    <property type="evidence" value="ECO:0007669"/>
    <property type="project" value="UniProtKB-ARBA"/>
</dbReference>
<dbReference type="SUPFAM" id="SSF50249">
    <property type="entry name" value="Nucleic acid-binding proteins"/>
    <property type="match status" value="1"/>
</dbReference>
<dbReference type="InterPro" id="IPR012340">
    <property type="entry name" value="NA-bd_OB-fold"/>
</dbReference>
<dbReference type="GO" id="GO:0071051">
    <property type="term" value="P:poly(A)-dependent snoRNA 3'-end processing"/>
    <property type="evidence" value="ECO:0007669"/>
    <property type="project" value="TreeGrafter"/>
</dbReference>
<dbReference type="InterPro" id="IPR004088">
    <property type="entry name" value="KH_dom_type_1"/>
</dbReference>
<dbReference type="InterPro" id="IPR026699">
    <property type="entry name" value="Exosome_RNA_bind1/RRP40/RRP4"/>
</dbReference>
<dbReference type="Gene3D" id="2.40.50.100">
    <property type="match status" value="1"/>
</dbReference>
<evidence type="ECO:0000256" key="5">
    <source>
        <dbReference type="ARBA" id="ARBA00022884"/>
    </source>
</evidence>
<reference evidence="8" key="1">
    <citation type="journal article" date="2023" name="Insect Mol. Biol.">
        <title>Genome sequencing provides insights into the evolution of gene families encoding plant cell wall-degrading enzymes in longhorned beetles.</title>
        <authorList>
            <person name="Shin N.R."/>
            <person name="Okamura Y."/>
            <person name="Kirsch R."/>
            <person name="Pauchet Y."/>
        </authorList>
    </citation>
    <scope>NUCLEOTIDE SEQUENCE</scope>
    <source>
        <strain evidence="8">AMC_N1</strain>
    </source>
</reference>
<dbReference type="CDD" id="cd22525">
    <property type="entry name" value="KH-I_Rrp4_eukar"/>
    <property type="match status" value="1"/>
</dbReference>
<dbReference type="CDD" id="cd05789">
    <property type="entry name" value="S1_Rrp4"/>
    <property type="match status" value="1"/>
</dbReference>
<dbReference type="InterPro" id="IPR025721">
    <property type="entry name" value="Exosome_cplx_N_dom"/>
</dbReference>
<dbReference type="Pfam" id="PF21266">
    <property type="entry name" value="S1_RRP4"/>
    <property type="match status" value="1"/>
</dbReference>
<evidence type="ECO:0000313" key="8">
    <source>
        <dbReference type="EMBL" id="KAJ8960512.1"/>
    </source>
</evidence>
<evidence type="ECO:0000256" key="4">
    <source>
        <dbReference type="ARBA" id="ARBA00022835"/>
    </source>
</evidence>
<dbReference type="Pfam" id="PF14382">
    <property type="entry name" value="ECR1_N"/>
    <property type="match status" value="1"/>
</dbReference>
<dbReference type="SUPFAM" id="SSF54791">
    <property type="entry name" value="Eukaryotic type KH-domain (KH-domain type I)"/>
    <property type="match status" value="1"/>
</dbReference>
<evidence type="ECO:0000256" key="6">
    <source>
        <dbReference type="ARBA" id="ARBA00023242"/>
    </source>
</evidence>
<dbReference type="PROSITE" id="PS50126">
    <property type="entry name" value="S1"/>
    <property type="match status" value="1"/>
</dbReference>
<proteinExistence type="inferred from homology"/>
<dbReference type="GO" id="GO:0071038">
    <property type="term" value="P:TRAMP-dependent tRNA surveillance pathway"/>
    <property type="evidence" value="ECO:0007669"/>
    <property type="project" value="TreeGrafter"/>
</dbReference>
<comment type="similarity">
    <text evidence="2">Belongs to the RRP4 family.</text>
</comment>
<dbReference type="GO" id="GO:0000467">
    <property type="term" value="P:exonucleolytic trimming to generate mature 3'-end of 5.8S rRNA from tricistronic rRNA transcript (SSU-rRNA, 5.8S rRNA, LSU-rRNA)"/>
    <property type="evidence" value="ECO:0007669"/>
    <property type="project" value="TreeGrafter"/>
</dbReference>
<dbReference type="InterPro" id="IPR003029">
    <property type="entry name" value="S1_domain"/>
</dbReference>
<evidence type="ECO:0000256" key="1">
    <source>
        <dbReference type="ARBA" id="ARBA00004123"/>
    </source>
</evidence>
<keyword evidence="9" id="KW-1185">Reference proteome</keyword>
<evidence type="ECO:0000256" key="3">
    <source>
        <dbReference type="ARBA" id="ARBA00022552"/>
    </source>
</evidence>
<dbReference type="Proteomes" id="UP001162162">
    <property type="component" value="Unassembled WGS sequence"/>
</dbReference>
<dbReference type="GO" id="GO:0003723">
    <property type="term" value="F:RNA binding"/>
    <property type="evidence" value="ECO:0007669"/>
    <property type="project" value="UniProtKB-KW"/>
</dbReference>
<accession>A0AAV8ZAV0</accession>
<dbReference type="GO" id="GO:0000177">
    <property type="term" value="C:cytoplasmic exosome (RNase complex)"/>
    <property type="evidence" value="ECO:0007669"/>
    <property type="project" value="TreeGrafter"/>
</dbReference>
<sequence length="311" mass="35659">MAICFPIHMSFRIKVGLRFFKFLNEKCPKKIHIRLAAHRVNTSVAVNQRYPKIYTPGEVITSQNEFMRGHGTYEENGDLKSSVAGVREQVNNLISVRPLKSRYNGEVGDVVVGRITEVQQRRWKVDTNSRLDSVLLLSSVNLPGGELRRRSAEDEHMMRQFLQEGDLISAEVQSVFSDGSLSLHTRSLRYGKLGQGVLVKVFPSLIRRSKTHFHNLPVGASIILGNNGFIWICPTINNAEESVGGFIQNLEEVIPRQERETISRIRNCILALAQSKMMLFDTSVLYAYLRNPLSTPYLNCWYQRRWWTSRY</sequence>
<dbReference type="InterPro" id="IPR036612">
    <property type="entry name" value="KH_dom_type_1_sf"/>
</dbReference>
<dbReference type="Pfam" id="PF15985">
    <property type="entry name" value="KH_6"/>
    <property type="match status" value="1"/>
</dbReference>
<dbReference type="GO" id="GO:0071034">
    <property type="term" value="P:CUT catabolic process"/>
    <property type="evidence" value="ECO:0007669"/>
    <property type="project" value="TreeGrafter"/>
</dbReference>
<keyword evidence="3" id="KW-0698">rRNA processing</keyword>
<evidence type="ECO:0000259" key="7">
    <source>
        <dbReference type="PROSITE" id="PS50126"/>
    </source>
</evidence>
<dbReference type="AlphaFoldDB" id="A0AAV8ZAV0"/>
<keyword evidence="6" id="KW-0539">Nucleus</keyword>
<comment type="caution">
    <text evidence="8">The sequence shown here is derived from an EMBL/GenBank/DDBJ whole genome shotgun (WGS) entry which is preliminary data.</text>
</comment>
<comment type="subcellular location">
    <subcellularLocation>
        <location evidence="1">Nucleus</location>
    </subcellularLocation>
</comment>
<dbReference type="Gene3D" id="2.40.50.140">
    <property type="entry name" value="Nucleic acid-binding proteins"/>
    <property type="match status" value="1"/>
</dbReference>
<dbReference type="GO" id="GO:0000176">
    <property type="term" value="C:nuclear exosome (RNase complex)"/>
    <property type="evidence" value="ECO:0007669"/>
    <property type="project" value="TreeGrafter"/>
</dbReference>
<dbReference type="PANTHER" id="PTHR21321">
    <property type="entry name" value="PNAS-3 RELATED"/>
    <property type="match status" value="1"/>
</dbReference>
<dbReference type="GO" id="GO:0034475">
    <property type="term" value="P:U4 snRNA 3'-end processing"/>
    <property type="evidence" value="ECO:0007669"/>
    <property type="project" value="TreeGrafter"/>
</dbReference>
<dbReference type="PANTHER" id="PTHR21321:SF4">
    <property type="entry name" value="EXOSOME COMPLEX COMPONENT RRP4"/>
    <property type="match status" value="1"/>
</dbReference>
<protein>
    <recommendedName>
        <fullName evidence="7">S1 motif domain-containing protein</fullName>
    </recommendedName>
</protein>
<keyword evidence="5" id="KW-0694">RNA-binding</keyword>
<evidence type="ECO:0000313" key="9">
    <source>
        <dbReference type="Proteomes" id="UP001162162"/>
    </source>
</evidence>
<organism evidence="8 9">
    <name type="scientific">Aromia moschata</name>
    <dbReference type="NCBI Taxonomy" id="1265417"/>
    <lineage>
        <taxon>Eukaryota</taxon>
        <taxon>Metazoa</taxon>
        <taxon>Ecdysozoa</taxon>
        <taxon>Arthropoda</taxon>
        <taxon>Hexapoda</taxon>
        <taxon>Insecta</taxon>
        <taxon>Pterygota</taxon>
        <taxon>Neoptera</taxon>
        <taxon>Endopterygota</taxon>
        <taxon>Coleoptera</taxon>
        <taxon>Polyphaga</taxon>
        <taxon>Cucujiformia</taxon>
        <taxon>Chrysomeloidea</taxon>
        <taxon>Cerambycidae</taxon>
        <taxon>Cerambycinae</taxon>
        <taxon>Callichromatini</taxon>
        <taxon>Aromia</taxon>
    </lineage>
</organism>
<feature type="domain" description="S1 motif" evidence="7">
    <location>
        <begin position="108"/>
        <end position="186"/>
    </location>
</feature>
<dbReference type="InterPro" id="IPR048565">
    <property type="entry name" value="S1_RRP4"/>
</dbReference>
<keyword evidence="4" id="KW-0271">Exosome</keyword>
<evidence type="ECO:0000256" key="2">
    <source>
        <dbReference type="ARBA" id="ARBA00009155"/>
    </source>
</evidence>
<gene>
    <name evidence="8" type="ORF">NQ318_013796</name>
</gene>
<dbReference type="GO" id="GO:0071035">
    <property type="term" value="P:nuclear polyadenylation-dependent rRNA catabolic process"/>
    <property type="evidence" value="ECO:0007669"/>
    <property type="project" value="TreeGrafter"/>
</dbReference>
<dbReference type="EMBL" id="JAPWTK010000008">
    <property type="protein sequence ID" value="KAJ8960512.1"/>
    <property type="molecule type" value="Genomic_DNA"/>
</dbReference>